<keyword evidence="4 5" id="KW-0067">ATP-binding</keyword>
<feature type="region of interest" description="Disordered" evidence="6">
    <location>
        <begin position="1562"/>
        <end position="1591"/>
    </location>
</feature>
<organism evidence="8 9">
    <name type="scientific">Magallana gigas</name>
    <name type="common">Pacific oyster</name>
    <name type="synonym">Crassostrea gigas</name>
    <dbReference type="NCBI Taxonomy" id="29159"/>
    <lineage>
        <taxon>Eukaryota</taxon>
        <taxon>Metazoa</taxon>
        <taxon>Spiralia</taxon>
        <taxon>Lophotrochozoa</taxon>
        <taxon>Mollusca</taxon>
        <taxon>Bivalvia</taxon>
        <taxon>Autobranchia</taxon>
        <taxon>Pteriomorphia</taxon>
        <taxon>Ostreida</taxon>
        <taxon>Ostreoidea</taxon>
        <taxon>Ostreidae</taxon>
        <taxon>Magallana</taxon>
    </lineage>
</organism>
<feature type="region of interest" description="Disordered" evidence="6">
    <location>
        <begin position="1528"/>
        <end position="1550"/>
    </location>
</feature>
<feature type="region of interest" description="Disordered" evidence="6">
    <location>
        <begin position="69"/>
        <end position="140"/>
    </location>
</feature>
<feature type="region of interest" description="Disordered" evidence="6">
    <location>
        <begin position="504"/>
        <end position="580"/>
    </location>
</feature>
<feature type="region of interest" description="Disordered" evidence="6">
    <location>
        <begin position="159"/>
        <end position="206"/>
    </location>
</feature>
<dbReference type="InterPro" id="IPR000719">
    <property type="entry name" value="Prot_kinase_dom"/>
</dbReference>
<feature type="region of interest" description="Disordered" evidence="6">
    <location>
        <begin position="847"/>
        <end position="873"/>
    </location>
</feature>
<dbReference type="SUPFAM" id="SSF56112">
    <property type="entry name" value="Protein kinase-like (PK-like)"/>
    <property type="match status" value="1"/>
</dbReference>
<name>A0A8W8MPZ7_MAGGI</name>
<dbReference type="PANTHER" id="PTHR48016">
    <property type="entry name" value="MAP KINASE KINASE KINASE SSK2-RELATED-RELATED"/>
    <property type="match status" value="1"/>
</dbReference>
<feature type="compositionally biased region" description="Basic and acidic residues" evidence="6">
    <location>
        <begin position="1790"/>
        <end position="1799"/>
    </location>
</feature>
<evidence type="ECO:0000256" key="6">
    <source>
        <dbReference type="SAM" id="MobiDB-lite"/>
    </source>
</evidence>
<dbReference type="Gene3D" id="1.10.510.10">
    <property type="entry name" value="Transferase(Phosphotransferase) domain 1"/>
    <property type="match status" value="1"/>
</dbReference>
<dbReference type="PANTHER" id="PTHR48016:SF56">
    <property type="entry name" value="MAPKK KINASE"/>
    <property type="match status" value="1"/>
</dbReference>
<dbReference type="PROSITE" id="PS50011">
    <property type="entry name" value="PROTEIN_KINASE_DOM"/>
    <property type="match status" value="1"/>
</dbReference>
<dbReference type="Gene3D" id="3.30.200.20">
    <property type="entry name" value="Phosphorylase Kinase, domain 1"/>
    <property type="match status" value="1"/>
</dbReference>
<dbReference type="OMA" id="HPPCRQN"/>
<feature type="binding site" evidence="5">
    <location>
        <position position="1057"/>
    </location>
    <ligand>
        <name>ATP</name>
        <dbReference type="ChEBI" id="CHEBI:30616"/>
    </ligand>
</feature>
<keyword evidence="2 5" id="KW-0547">Nucleotide-binding</keyword>
<feature type="compositionally biased region" description="Polar residues" evidence="6">
    <location>
        <begin position="1857"/>
        <end position="1867"/>
    </location>
</feature>
<evidence type="ECO:0000256" key="2">
    <source>
        <dbReference type="ARBA" id="ARBA00022741"/>
    </source>
</evidence>
<dbReference type="GO" id="GO:0004672">
    <property type="term" value="F:protein kinase activity"/>
    <property type="evidence" value="ECO:0007669"/>
    <property type="project" value="InterPro"/>
</dbReference>
<dbReference type="PROSITE" id="PS00107">
    <property type="entry name" value="PROTEIN_KINASE_ATP"/>
    <property type="match status" value="1"/>
</dbReference>
<feature type="compositionally biased region" description="Low complexity" evidence="6">
    <location>
        <begin position="1568"/>
        <end position="1591"/>
    </location>
</feature>
<sequence length="2079" mass="233980">MRDLEKFPAEENLRGRDHCLNDNIEKDDIDIAIFNTSYPIDRSDKCRGNLHGIASSGANITKQPWYNCQGQGHLRDPNQKNQKELANGRATSEKSENLRTARACNKTEGSITTKKKSAVKNSNDNDMSILPRNQSKNGNLQMENITEDNREESNCFKQMDQQVQKGKDPSPKDKEHSTKKEPRRLVMCRGEKRDKEKRNKSDIDRKNEAKQLRLRLNLKETSPKELVCEVYEETGANESQLDEPKENPTQRNGCAKEESNMLNRDTKESDLKYANLAPSYVMTVNQPTQLSQAPAHMSLQYSKSYQLYRQKSAEEHNGDLGKEVGVAHPLSLEVSLNSSKELSSLNFEDLSKELYNKLSDTKNSEPKAEREVDHDDALLKRSADADLEEEKENDCEKDVSSNPHALYKSMSGLREDIKLAENGLNQIQKSYDELKNWLSVWTEEADIHSLLVCTELQNGHLFSKGPEKYKGRRSKRRIQPCVCPIFKASIIVLTCAGKGDKFVCPSPGDSEGERKNSGKSSKADLSEKENRNNDDEKDRDEKEDPPFSERGPKLRRGPSNDLSGKSRAVDPNFKYRRKHGKLRNGQHELSDYLGILQNLDQDIPPDLMLKIKDFIEDINPCLVICLRSQSGNDLENCDICPCLMALTSHFGSCNSEVQKCNLCTQLFRLVQQHVLLCRARSNDGAQCPVLVCRKISFLINEDPRLIFTKEAKIWRKLKKYIGGFIQRKEIAESKADDGETFFSMTSLTSINPGTSFGFQGIGNPVNPPAPSKRPSWMYMPSLTIIPEDQDRSLNVQENIPQPPPERVSRSEPILKKRPDGTIEALRPFDFRTTKLKSKALGRFASSEKLPIHPPSPVVTGPPPSFTMPKNTTAPGTKLVRKVSFRNGRAESLKKALDVESDAFPDSSTGVAVESEESVFSSEPSSLEKTYGGQLKSVKEGSNPFHFGETQFLSLKEKPTGSPGIGEVVYGYRDILLAVLDYWEVLRQQYKEYGKLLQRSVKEEGVIYPDCKKILMIMGHRYQKDFQWVRMTHLGRGMFGNCHLASDYNTEYQFCIKKIHISKYREDEIKIWSDLEHPNIVRFHGALRRKEKIYIISEFIPGGNLTEIINAQKTLMRRLSQRKALQLFQQLLRVLVYLEKKSVIHEDIKSDNILLREDGREIVLADFGVARRQTTKVSGLVGTPTHFSPEKAESSGHNYKSDLWASVCVLLHILSGDPPWVKRYPNATALQFLIATKPAPLEDIPRNIYTDVRNLIEQGLEKKPINRPTALALLQHHAFQLVNERGDNLYSVLPSGNLTEDDTHLPSSRLTGQTQEILEEIEESINHPEKIEEIFNNRLVLCDDITSILGKSQKVEDASAVTDKDFQLQTILQNGSFTQDFPPSSPKEATAVSLRIPGTVVEQGQGDFKSRENSFYLESLKKSTLATQEDILSDSIKDPSELIKQYLYDDLILNHFPFQETNLTVLPLYVEDETAPNHLDTTVTGEVQIPESPNNIPMFESILSNETEIERLHTKVLLEQLSKTSSNSDLLAAASPSPQFNSGSQGGSSDFNQDHIIQTLMEKPENDSEAPSSSARSESTSNRSRNSSSSAIDESIMNFLEVPAAETSCPSTSTIGGNLPNSILFDFDSSKSKSSESFHTPGEHIPEENEEKLGSEEKVGSKEKVDGVEKDNTDAEKSIKVTREEGEVQASSEQKEKNDGLGQSKMIPLDLQGMDISPHNTMFDDYDKNISDDDLFAVDETPLDSSKSEEETNKTKSGNSLKDSSSLNLSGQESGASQNEAMVAGPIRPFTIEKDPRDPSKQQVVVDTDPSKALYPPTSFKKALPKLDLNLRKSQPKTPKDNTKRFSNPDVGGPYTPLTPQNYYTPQVSARKPFPNYLGTPTSGYVTSSPNSMMKPGPFPSPRSSSPRSQQDEEIEELTRALSQHSETYFAEMDFYMDSYYSLAQGEILHEKLEEQDYEDSLQLVMGKYVTMETNEKYVKVAIRKLDGGEFTTKLSYEYSNKSWKSFVEENFCMMQTNGVEMLTLCFLDDSALDLQERPIDCQRNNHVTLKVVEVTEHGRDDLPWYCQNGICRVGGGIPV</sequence>
<dbReference type="GO" id="GO:0005524">
    <property type="term" value="F:ATP binding"/>
    <property type="evidence" value="ECO:0007669"/>
    <property type="project" value="UniProtKB-UniRule"/>
</dbReference>
<proteinExistence type="predicted"/>
<feature type="compositionally biased region" description="Low complexity" evidence="6">
    <location>
        <begin position="1755"/>
        <end position="1770"/>
    </location>
</feature>
<dbReference type="InterPro" id="IPR017441">
    <property type="entry name" value="Protein_kinase_ATP_BS"/>
</dbReference>
<feature type="compositionally biased region" description="Polar residues" evidence="6">
    <location>
        <begin position="1878"/>
        <end position="1891"/>
    </location>
</feature>
<evidence type="ECO:0000259" key="7">
    <source>
        <dbReference type="PROSITE" id="PS50011"/>
    </source>
</evidence>
<feature type="region of interest" description="Disordered" evidence="6">
    <location>
        <begin position="235"/>
        <end position="254"/>
    </location>
</feature>
<feature type="compositionally biased region" description="Basic and acidic residues" evidence="6">
    <location>
        <begin position="165"/>
        <end position="206"/>
    </location>
</feature>
<evidence type="ECO:0000256" key="1">
    <source>
        <dbReference type="ARBA" id="ARBA00022679"/>
    </source>
</evidence>
<feature type="compositionally biased region" description="Basic and acidic residues" evidence="6">
    <location>
        <begin position="1628"/>
        <end position="1685"/>
    </location>
</feature>
<feature type="compositionally biased region" description="Polar residues" evidence="6">
    <location>
        <begin position="1535"/>
        <end position="1550"/>
    </location>
</feature>
<feature type="compositionally biased region" description="Polar residues" evidence="6">
    <location>
        <begin position="119"/>
        <end position="140"/>
    </location>
</feature>
<dbReference type="PROSITE" id="PS00108">
    <property type="entry name" value="PROTEIN_KINASE_ST"/>
    <property type="match status" value="1"/>
</dbReference>
<feature type="region of interest" description="Disordered" evidence="6">
    <location>
        <begin position="1628"/>
        <end position="1912"/>
    </location>
</feature>
<keyword evidence="3" id="KW-0418">Kinase</keyword>
<evidence type="ECO:0000313" key="9">
    <source>
        <dbReference type="Proteomes" id="UP000005408"/>
    </source>
</evidence>
<feature type="compositionally biased region" description="Basic and acidic residues" evidence="6">
    <location>
        <begin position="73"/>
        <end position="83"/>
    </location>
</feature>
<dbReference type="InterPro" id="IPR011009">
    <property type="entry name" value="Kinase-like_dom_sf"/>
</dbReference>
<dbReference type="EnsemblMetazoa" id="G34525.1">
    <property type="protein sequence ID" value="G34525.1:cds"/>
    <property type="gene ID" value="G34525"/>
</dbReference>
<dbReference type="InterPro" id="IPR050538">
    <property type="entry name" value="MAP_kinase_kinase_kinase"/>
</dbReference>
<keyword evidence="9" id="KW-1185">Reference proteome</keyword>
<evidence type="ECO:0000256" key="5">
    <source>
        <dbReference type="PROSITE-ProRule" id="PRU10141"/>
    </source>
</evidence>
<dbReference type="OrthoDB" id="5836549at2759"/>
<protein>
    <recommendedName>
        <fullName evidence="7">Protein kinase domain-containing protein</fullName>
    </recommendedName>
</protein>
<dbReference type="InterPro" id="IPR008271">
    <property type="entry name" value="Ser/Thr_kinase_AS"/>
</dbReference>
<evidence type="ECO:0000256" key="3">
    <source>
        <dbReference type="ARBA" id="ARBA00022777"/>
    </source>
</evidence>
<dbReference type="SMART" id="SM00220">
    <property type="entry name" value="S_TKc"/>
    <property type="match status" value="1"/>
</dbReference>
<feature type="domain" description="Protein kinase" evidence="7">
    <location>
        <begin position="1027"/>
        <end position="1278"/>
    </location>
</feature>
<feature type="compositionally biased region" description="Basic and acidic residues" evidence="6">
    <location>
        <begin position="511"/>
        <end position="552"/>
    </location>
</feature>
<keyword evidence="1" id="KW-0808">Transferase</keyword>
<evidence type="ECO:0000313" key="8">
    <source>
        <dbReference type="EnsemblMetazoa" id="G34525.1:cds"/>
    </source>
</evidence>
<reference evidence="8" key="1">
    <citation type="submission" date="2022-08" db="UniProtKB">
        <authorList>
            <consortium name="EnsemblMetazoa"/>
        </authorList>
    </citation>
    <scope>IDENTIFICATION</scope>
    <source>
        <strain evidence="8">05x7-T-G4-1.051#20</strain>
    </source>
</reference>
<dbReference type="Pfam" id="PF00069">
    <property type="entry name" value="Pkinase"/>
    <property type="match status" value="1"/>
</dbReference>
<feature type="compositionally biased region" description="Basic and acidic residues" evidence="6">
    <location>
        <begin position="242"/>
        <end position="254"/>
    </location>
</feature>
<evidence type="ECO:0000256" key="4">
    <source>
        <dbReference type="ARBA" id="ARBA00022840"/>
    </source>
</evidence>
<feature type="compositionally biased region" description="Pro residues" evidence="6">
    <location>
        <begin position="851"/>
        <end position="865"/>
    </location>
</feature>
<accession>A0A8W8MPZ7</accession>
<dbReference type="Proteomes" id="UP000005408">
    <property type="component" value="Unassembled WGS sequence"/>
</dbReference>